<proteinExistence type="predicted"/>
<name>A0A7R9I5J1_9NEOP</name>
<reference evidence="1" key="1">
    <citation type="submission" date="2020-11" db="EMBL/GenBank/DDBJ databases">
        <authorList>
            <person name="Tran Van P."/>
        </authorList>
    </citation>
    <scope>NUCLEOTIDE SEQUENCE</scope>
</reference>
<evidence type="ECO:0000313" key="1">
    <source>
        <dbReference type="EMBL" id="CAD7447351.1"/>
    </source>
</evidence>
<organism evidence="1">
    <name type="scientific">Timema bartmani</name>
    <dbReference type="NCBI Taxonomy" id="61472"/>
    <lineage>
        <taxon>Eukaryota</taxon>
        <taxon>Metazoa</taxon>
        <taxon>Ecdysozoa</taxon>
        <taxon>Arthropoda</taxon>
        <taxon>Hexapoda</taxon>
        <taxon>Insecta</taxon>
        <taxon>Pterygota</taxon>
        <taxon>Neoptera</taxon>
        <taxon>Polyneoptera</taxon>
        <taxon>Phasmatodea</taxon>
        <taxon>Timematodea</taxon>
        <taxon>Timematoidea</taxon>
        <taxon>Timematidae</taxon>
        <taxon>Timema</taxon>
    </lineage>
</organism>
<sequence length="150" mass="17008">MDKPHGFIIVRSTDIAIIQLVENIIDKIKNGRITTIFELQPSPGPQSEIDVPTKSEGFFNEEVDDYQQPQCVLGSVTPPIKDELPKHQENSSNEEGCSKWGVSVVKCAKYVGTKPKCKEGCTKNDKMAHYIESNLFTRDLQRDWRHCNMV</sequence>
<gene>
    <name evidence="1" type="ORF">TBIB3V08_LOCUS9667</name>
</gene>
<accession>A0A7R9I5J1</accession>
<dbReference type="AlphaFoldDB" id="A0A7R9I5J1"/>
<protein>
    <submittedName>
        <fullName evidence="1">Uncharacterized protein</fullName>
    </submittedName>
</protein>
<dbReference type="EMBL" id="OD568792">
    <property type="protein sequence ID" value="CAD7447351.1"/>
    <property type="molecule type" value="Genomic_DNA"/>
</dbReference>